<reference evidence="4 5" key="1">
    <citation type="journal article" date="2024" name="J Genomics">
        <title>Draft genome sequencing and assembly of Favolaschia claudopus CIRM-BRFM 2984 isolated from oak limbs.</title>
        <authorList>
            <person name="Navarro D."/>
            <person name="Drula E."/>
            <person name="Chaduli D."/>
            <person name="Cazenave R."/>
            <person name="Ahrendt S."/>
            <person name="Wang J."/>
            <person name="Lipzen A."/>
            <person name="Daum C."/>
            <person name="Barry K."/>
            <person name="Grigoriev I.V."/>
            <person name="Favel A."/>
            <person name="Rosso M.N."/>
            <person name="Martin F."/>
        </authorList>
    </citation>
    <scope>NUCLEOTIDE SEQUENCE [LARGE SCALE GENOMIC DNA]</scope>
    <source>
        <strain evidence="4 5">CIRM-BRFM 2984</strain>
    </source>
</reference>
<dbReference type="InterPro" id="IPR013694">
    <property type="entry name" value="VIT"/>
</dbReference>
<dbReference type="SMART" id="SM00327">
    <property type="entry name" value="VWA"/>
    <property type="match status" value="1"/>
</dbReference>
<dbReference type="EMBL" id="JAWWNJ010000026">
    <property type="protein sequence ID" value="KAK7029866.1"/>
    <property type="molecule type" value="Genomic_DNA"/>
</dbReference>
<dbReference type="InterPro" id="IPR036465">
    <property type="entry name" value="vWFA_dom_sf"/>
</dbReference>
<accession>A0AAW0BUC4</accession>
<dbReference type="Pfam" id="PF13768">
    <property type="entry name" value="VWA_3"/>
    <property type="match status" value="1"/>
</dbReference>
<feature type="compositionally biased region" description="Low complexity" evidence="1">
    <location>
        <begin position="816"/>
        <end position="829"/>
    </location>
</feature>
<dbReference type="Proteomes" id="UP001362999">
    <property type="component" value="Unassembled WGS sequence"/>
</dbReference>
<evidence type="ECO:0000256" key="1">
    <source>
        <dbReference type="SAM" id="MobiDB-lite"/>
    </source>
</evidence>
<feature type="compositionally biased region" description="Low complexity" evidence="1">
    <location>
        <begin position="772"/>
        <end position="783"/>
    </location>
</feature>
<dbReference type="PROSITE" id="PS50234">
    <property type="entry name" value="VWFA"/>
    <property type="match status" value="1"/>
</dbReference>
<dbReference type="PROSITE" id="PS51468">
    <property type="entry name" value="VIT"/>
    <property type="match status" value="1"/>
</dbReference>
<dbReference type="PANTHER" id="PTHR45737:SF6">
    <property type="entry name" value="VON WILLEBRAND FACTOR A DOMAIN-CONTAINING PROTEIN 5A"/>
    <property type="match status" value="1"/>
</dbReference>
<proteinExistence type="predicted"/>
<gene>
    <name evidence="4" type="ORF">R3P38DRAFT_885267</name>
</gene>
<evidence type="ECO:0000259" key="3">
    <source>
        <dbReference type="PROSITE" id="PS51468"/>
    </source>
</evidence>
<sequence>MSFICGLYYIHEYRRVSLPLLGVQAEASIKELAAQVKLTQTYGNDATFPIEAKYTFPCPARAAVTSFVMIKQDGTRIVGSVKEKQEAKEAYDAAVAEGQQASLMDQQSADVFEVSVGNIPSKEQVQIELVYSTELSEDEDTDSIRFHLPVHIGARYGDSPKSPPKPFPFHRNVLIAPNSPTPFLTLAMSVEAIAPIAKIGCPSHSVSTELGPDPTLPNLKELPFSNYARVSLSSDSPLDKDFVLTIKSAGLDTPRCVAELHPSHDTAALGLTLVPRFKLPDLSRQEFVFMVDRSGSMGGQRIAAARKALIIMLRALPHQDSLFQILSFGSRASTLWADGSRPYNQETLEEGTRHVDSMNADYGGTEIRAALKHCFDARKKDRPMSVLVLTDGDAWDVDGVLEEVKGAVAAGTKDAYVRVSVLGIGNSASTAMCEGMARVGNGTCMMVGEDETSFTGKIARMLKAARTPPISDISVDWGREEKTTKEKSTIAGAADDDDFEIVEDAPSSEKPVEKKTLNIFDESVEDSMAVDQKPAPPAPPVVLPDFAEVQQAPFRIQSLFPNIRLNIYAILQGKTIPKTVTIRGTTADGASIELPVPVTLSHLQNTPDAPPALHALAARKIIQDLEDGKHALKESLAKPDDSDLLKRTVKASIVRLGTTYSIVSTHTSFVAIDETKPDKPPVQAVYITGVPVGGGGARHRLQPAMRFAAHSGGPPRPMVAKRAMVSGMNSAIGGGGGGSFFGAASASAAPPPPPGSSGGVLRGGAGPLRKGAPAAQQQSAPMPLMAAAPAPIASAFDARERNRERAAPMGYSSSPAPQMQMAQRSSASAQPPPPPAQTPSADPLEALARLQSFNGCFSLQVLTVVKLKSDIQAVRDVFPKGASDEVLATVLAMAFLSTKLGKGVERDSWEGIYEKAQGYVEGELAKMGVEEGVDALESKVVGLLA</sequence>
<evidence type="ECO:0000313" key="4">
    <source>
        <dbReference type="EMBL" id="KAK7029866.1"/>
    </source>
</evidence>
<feature type="compositionally biased region" description="Gly residues" evidence="1">
    <location>
        <begin position="756"/>
        <end position="766"/>
    </location>
</feature>
<name>A0AAW0BUC4_9AGAR</name>
<keyword evidence="5" id="KW-1185">Reference proteome</keyword>
<dbReference type="Gene3D" id="3.40.50.410">
    <property type="entry name" value="von Willebrand factor, type A domain"/>
    <property type="match status" value="1"/>
</dbReference>
<feature type="region of interest" description="Disordered" evidence="1">
    <location>
        <begin position="744"/>
        <end position="783"/>
    </location>
</feature>
<dbReference type="PANTHER" id="PTHR45737">
    <property type="entry name" value="VON WILLEBRAND FACTOR A DOMAIN-CONTAINING PROTEIN 5A"/>
    <property type="match status" value="1"/>
</dbReference>
<dbReference type="SUPFAM" id="SSF53300">
    <property type="entry name" value="vWA-like"/>
    <property type="match status" value="1"/>
</dbReference>
<dbReference type="Pfam" id="PF08487">
    <property type="entry name" value="VIT"/>
    <property type="match status" value="1"/>
</dbReference>
<feature type="domain" description="VWFA" evidence="2">
    <location>
        <begin position="286"/>
        <end position="465"/>
    </location>
</feature>
<feature type="domain" description="VIT" evidence="3">
    <location>
        <begin position="4"/>
        <end position="133"/>
    </location>
</feature>
<protein>
    <submittedName>
        <fullName evidence="4">Vault protein inter-alpha-trypsin domain-containing protein</fullName>
    </submittedName>
</protein>
<dbReference type="InterPro" id="IPR002035">
    <property type="entry name" value="VWF_A"/>
</dbReference>
<dbReference type="SMART" id="SM00609">
    <property type="entry name" value="VIT"/>
    <property type="match status" value="1"/>
</dbReference>
<comment type="caution">
    <text evidence="4">The sequence shown here is derived from an EMBL/GenBank/DDBJ whole genome shotgun (WGS) entry which is preliminary data.</text>
</comment>
<dbReference type="AlphaFoldDB" id="A0AAW0BUC4"/>
<organism evidence="4 5">
    <name type="scientific">Favolaschia claudopus</name>
    <dbReference type="NCBI Taxonomy" id="2862362"/>
    <lineage>
        <taxon>Eukaryota</taxon>
        <taxon>Fungi</taxon>
        <taxon>Dikarya</taxon>
        <taxon>Basidiomycota</taxon>
        <taxon>Agaricomycotina</taxon>
        <taxon>Agaricomycetes</taxon>
        <taxon>Agaricomycetidae</taxon>
        <taxon>Agaricales</taxon>
        <taxon>Marasmiineae</taxon>
        <taxon>Mycenaceae</taxon>
        <taxon>Favolaschia</taxon>
    </lineage>
</organism>
<feature type="region of interest" description="Disordered" evidence="1">
    <location>
        <begin position="801"/>
        <end position="841"/>
    </location>
</feature>
<evidence type="ECO:0000259" key="2">
    <source>
        <dbReference type="PROSITE" id="PS50234"/>
    </source>
</evidence>
<evidence type="ECO:0000313" key="5">
    <source>
        <dbReference type="Proteomes" id="UP001362999"/>
    </source>
</evidence>